<sequence>MNRATMNPASFDSPRSGSRVGCLLVFGGLLAGVVCSLLLSGALVNTWTYCSNEAPGAYYAPNDGQAVWLPLLLLRVLVYGAAFVAGHLLAGRACSLQGRWSRTAVGLLGALALCALLFAIDFSVNNGMDPGNYLPSRCPGGHLPWWPF</sequence>
<evidence type="ECO:0000313" key="2">
    <source>
        <dbReference type="EMBL" id="TKA02111.1"/>
    </source>
</evidence>
<keyword evidence="1" id="KW-0472">Membrane</keyword>
<reference evidence="2 3" key="1">
    <citation type="submission" date="2019-04" db="EMBL/GenBank/DDBJ databases">
        <title>Streptomyces oryziradicis sp. nov., a novel actinomycete isolated from rhizosphere soil of rice (Oryza sativa L.).</title>
        <authorList>
            <person name="Li C."/>
        </authorList>
    </citation>
    <scope>NUCLEOTIDE SEQUENCE [LARGE SCALE GENOMIC DNA]</scope>
    <source>
        <strain evidence="2 3">NEAU-C40</strain>
    </source>
</reference>
<dbReference type="EMBL" id="SUMC01000064">
    <property type="protein sequence ID" value="TKA02111.1"/>
    <property type="molecule type" value="Genomic_DNA"/>
</dbReference>
<gene>
    <name evidence="2" type="ORF">FCI23_38850</name>
</gene>
<accession>A0A4U0S4Y6</accession>
<organism evidence="2 3">
    <name type="scientific">Actinacidiphila oryziradicis</name>
    <dbReference type="NCBI Taxonomy" id="2571141"/>
    <lineage>
        <taxon>Bacteria</taxon>
        <taxon>Bacillati</taxon>
        <taxon>Actinomycetota</taxon>
        <taxon>Actinomycetes</taxon>
        <taxon>Kitasatosporales</taxon>
        <taxon>Streptomycetaceae</taxon>
        <taxon>Actinacidiphila</taxon>
    </lineage>
</organism>
<keyword evidence="1" id="KW-0812">Transmembrane</keyword>
<keyword evidence="3" id="KW-1185">Reference proteome</keyword>
<dbReference type="OrthoDB" id="4350786at2"/>
<dbReference type="RefSeq" id="WP_136728876.1">
    <property type="nucleotide sequence ID" value="NZ_SUMC01000064.1"/>
</dbReference>
<dbReference type="AlphaFoldDB" id="A0A4U0S4Y6"/>
<evidence type="ECO:0000313" key="3">
    <source>
        <dbReference type="Proteomes" id="UP000305778"/>
    </source>
</evidence>
<keyword evidence="1" id="KW-1133">Transmembrane helix</keyword>
<dbReference type="Proteomes" id="UP000305778">
    <property type="component" value="Unassembled WGS sequence"/>
</dbReference>
<feature type="transmembrane region" description="Helical" evidence="1">
    <location>
        <begin position="21"/>
        <end position="47"/>
    </location>
</feature>
<proteinExistence type="predicted"/>
<protein>
    <submittedName>
        <fullName evidence="2">Uncharacterized protein</fullName>
    </submittedName>
</protein>
<comment type="caution">
    <text evidence="2">The sequence shown here is derived from an EMBL/GenBank/DDBJ whole genome shotgun (WGS) entry which is preliminary data.</text>
</comment>
<feature type="transmembrane region" description="Helical" evidence="1">
    <location>
        <begin position="67"/>
        <end position="91"/>
    </location>
</feature>
<name>A0A4U0S4Y6_9ACTN</name>
<evidence type="ECO:0000256" key="1">
    <source>
        <dbReference type="SAM" id="Phobius"/>
    </source>
</evidence>
<feature type="transmembrane region" description="Helical" evidence="1">
    <location>
        <begin position="103"/>
        <end position="124"/>
    </location>
</feature>